<dbReference type="Proteomes" id="UP000014540">
    <property type="component" value="Unassembled WGS sequence"/>
</dbReference>
<protein>
    <submittedName>
        <fullName evidence="3">SNARE-like domain protein</fullName>
    </submittedName>
</protein>
<dbReference type="RefSeq" id="WP_016551481.1">
    <property type="nucleotide sequence ID" value="NZ_AKWZ02000012.1"/>
</dbReference>
<comment type="caution">
    <text evidence="3">The sequence shown here is derived from an EMBL/GenBank/DDBJ whole genome shotgun (WGS) entry which is preliminary data.</text>
</comment>
<dbReference type="EMBL" id="AKWZ02000012">
    <property type="protein sequence ID" value="EPG72491.1"/>
    <property type="molecule type" value="Genomic_DNA"/>
</dbReference>
<keyword evidence="4" id="KW-1185">Reference proteome</keyword>
<feature type="transmembrane region" description="Helical" evidence="1">
    <location>
        <begin position="54"/>
        <end position="75"/>
    </location>
</feature>
<feature type="domain" description="VTT" evidence="2">
    <location>
        <begin position="40"/>
        <end position="147"/>
    </location>
</feature>
<keyword evidence="1" id="KW-0472">Membrane</keyword>
<organism evidence="3 4">
    <name type="scientific">Leptospira fainei serovar Hurstbridge str. BUT 6</name>
    <dbReference type="NCBI Taxonomy" id="1193011"/>
    <lineage>
        <taxon>Bacteria</taxon>
        <taxon>Pseudomonadati</taxon>
        <taxon>Spirochaetota</taxon>
        <taxon>Spirochaetia</taxon>
        <taxon>Leptospirales</taxon>
        <taxon>Leptospiraceae</taxon>
        <taxon>Leptospira</taxon>
    </lineage>
</organism>
<dbReference type="InterPro" id="IPR051311">
    <property type="entry name" value="DedA_domain"/>
</dbReference>
<feature type="transmembrane region" description="Helical" evidence="1">
    <location>
        <begin position="103"/>
        <end position="123"/>
    </location>
</feature>
<evidence type="ECO:0000256" key="1">
    <source>
        <dbReference type="SAM" id="Phobius"/>
    </source>
</evidence>
<reference evidence="3" key="1">
    <citation type="submission" date="2013-04" db="EMBL/GenBank/DDBJ databases">
        <authorList>
            <person name="Harkins D.M."/>
            <person name="Durkin A.S."/>
            <person name="Selengut J.D."/>
            <person name="Sanka R."/>
            <person name="DePew J."/>
            <person name="Purushe J."/>
            <person name="Ahmed A."/>
            <person name="van der Linden H."/>
            <person name="Goris M.G.A."/>
            <person name="Hartskeerl R.A."/>
            <person name="Vinetz J.M."/>
            <person name="Sutton G.G."/>
            <person name="Nelson W.C."/>
            <person name="Fouts D.E."/>
        </authorList>
    </citation>
    <scope>NUCLEOTIDE SEQUENCE [LARGE SCALE GENOMIC DNA]</scope>
    <source>
        <strain evidence="3">BUT 6</strain>
    </source>
</reference>
<keyword evidence="1" id="KW-1133">Transmembrane helix</keyword>
<dbReference type="PANTHER" id="PTHR42709:SF4">
    <property type="entry name" value="INNER MEMBRANE PROTEIN YQAA"/>
    <property type="match status" value="1"/>
</dbReference>
<evidence type="ECO:0000313" key="3">
    <source>
        <dbReference type="EMBL" id="EPG72491.1"/>
    </source>
</evidence>
<dbReference type="OrthoDB" id="9814483at2"/>
<proteinExistence type="predicted"/>
<accession>S3UQ12</accession>
<feature type="transmembrane region" description="Helical" evidence="1">
    <location>
        <begin position="12"/>
        <end position="34"/>
    </location>
</feature>
<evidence type="ECO:0000313" key="4">
    <source>
        <dbReference type="Proteomes" id="UP000014540"/>
    </source>
</evidence>
<dbReference type="InterPro" id="IPR032816">
    <property type="entry name" value="VTT_dom"/>
</dbReference>
<gene>
    <name evidence="3" type="ORF">LEP1GSC058_0226</name>
</gene>
<dbReference type="Pfam" id="PF09335">
    <property type="entry name" value="VTT_dom"/>
    <property type="match status" value="1"/>
</dbReference>
<keyword evidence="1" id="KW-0812">Transmembrane</keyword>
<dbReference type="AlphaFoldDB" id="S3UQ12"/>
<name>S3UQ12_9LEPT</name>
<dbReference type="PANTHER" id="PTHR42709">
    <property type="entry name" value="ALKALINE PHOSPHATASE LIKE PROTEIN"/>
    <property type="match status" value="1"/>
</dbReference>
<evidence type="ECO:0000259" key="2">
    <source>
        <dbReference type="Pfam" id="PF09335"/>
    </source>
</evidence>
<feature type="transmembrane region" description="Helical" evidence="1">
    <location>
        <begin position="129"/>
        <end position="150"/>
    </location>
</feature>
<sequence>MSLDFLQIGTELLAQFGGSGLMLISFAAATLLPFSSEAALAVAILSGMSPEKAVFWASIGNCAACCFNYGIGYWFRNGVEMKIAKSKTYSHWAAVMKRRGIPVLFLSFLPIIGDPITVLSGFLHQRLVIFIPLVFSLRILRYIVLAYGLLSPG</sequence>
<dbReference type="STRING" id="1193011.LEP1GSC058_0226"/>